<comment type="caution">
    <text evidence="2">The sequence shown here is derived from an EMBL/GenBank/DDBJ whole genome shotgun (WGS) entry which is preliminary data.</text>
</comment>
<gene>
    <name evidence="2" type="ORF">V1264_017736</name>
</gene>
<evidence type="ECO:0000256" key="1">
    <source>
        <dbReference type="SAM" id="MobiDB-lite"/>
    </source>
</evidence>
<reference evidence="2 3" key="1">
    <citation type="submission" date="2024-02" db="EMBL/GenBank/DDBJ databases">
        <title>Chromosome-scale genome assembly of the rough periwinkle Littorina saxatilis.</title>
        <authorList>
            <person name="De Jode A."/>
            <person name="Faria R."/>
            <person name="Formenti G."/>
            <person name="Sims Y."/>
            <person name="Smith T.P."/>
            <person name="Tracey A."/>
            <person name="Wood J.M.D."/>
            <person name="Zagrodzka Z.B."/>
            <person name="Johannesson K."/>
            <person name="Butlin R.K."/>
            <person name="Leder E.H."/>
        </authorList>
    </citation>
    <scope>NUCLEOTIDE SEQUENCE [LARGE SCALE GENOMIC DNA]</scope>
    <source>
        <strain evidence="2">Snail1</strain>
        <tissue evidence="2">Muscle</tissue>
    </source>
</reference>
<dbReference type="EMBL" id="JBAMIC010000007">
    <property type="protein sequence ID" value="KAK7106486.1"/>
    <property type="molecule type" value="Genomic_DNA"/>
</dbReference>
<name>A0AAN9GFQ7_9CAEN</name>
<proteinExistence type="predicted"/>
<dbReference type="Proteomes" id="UP001374579">
    <property type="component" value="Unassembled WGS sequence"/>
</dbReference>
<protein>
    <submittedName>
        <fullName evidence="2">Uncharacterized protein</fullName>
    </submittedName>
</protein>
<evidence type="ECO:0000313" key="3">
    <source>
        <dbReference type="Proteomes" id="UP001374579"/>
    </source>
</evidence>
<keyword evidence="3" id="KW-1185">Reference proteome</keyword>
<feature type="region of interest" description="Disordered" evidence="1">
    <location>
        <begin position="35"/>
        <end position="72"/>
    </location>
</feature>
<organism evidence="2 3">
    <name type="scientific">Littorina saxatilis</name>
    <dbReference type="NCBI Taxonomy" id="31220"/>
    <lineage>
        <taxon>Eukaryota</taxon>
        <taxon>Metazoa</taxon>
        <taxon>Spiralia</taxon>
        <taxon>Lophotrochozoa</taxon>
        <taxon>Mollusca</taxon>
        <taxon>Gastropoda</taxon>
        <taxon>Caenogastropoda</taxon>
        <taxon>Littorinimorpha</taxon>
        <taxon>Littorinoidea</taxon>
        <taxon>Littorinidae</taxon>
        <taxon>Littorina</taxon>
    </lineage>
</organism>
<dbReference type="AlphaFoldDB" id="A0AAN9GFQ7"/>
<evidence type="ECO:0000313" key="2">
    <source>
        <dbReference type="EMBL" id="KAK7106486.1"/>
    </source>
</evidence>
<sequence length="117" mass="12811">MFQCRIAGRSIYAKPGPRLQESNYTDLVINDAVGETYRGSSHENKAANNDYENSGDKRTPGDDVQYQNTASASQTAELNQYANSNVYAVSRDAPVYQNTGAVSHTCAEGVYEDTSQM</sequence>
<accession>A0AAN9GFQ7</accession>